<feature type="repeat" description="ANK" evidence="7">
    <location>
        <begin position="130"/>
        <end position="162"/>
    </location>
</feature>
<feature type="transmembrane region" description="Helical" evidence="8">
    <location>
        <begin position="496"/>
        <end position="521"/>
    </location>
</feature>
<feature type="domain" description="Palmitoyltransferase DHHC" evidence="10">
    <location>
        <begin position="407"/>
        <end position="532"/>
    </location>
</feature>
<proteinExistence type="inferred from homology"/>
<feature type="repeat" description="ANK" evidence="7">
    <location>
        <begin position="63"/>
        <end position="95"/>
    </location>
</feature>
<reference evidence="11" key="1">
    <citation type="submission" date="2022-01" db="EMBL/GenBank/DDBJ databases">
        <title>Genome Sequence Resource for Two Populations of Ditylenchus destructor, the Migratory Endoparasitic Phytonematode.</title>
        <authorList>
            <person name="Zhang H."/>
            <person name="Lin R."/>
            <person name="Xie B."/>
        </authorList>
    </citation>
    <scope>NUCLEOTIDE SEQUENCE</scope>
    <source>
        <strain evidence="11">BazhouSP</strain>
    </source>
</reference>
<dbReference type="PROSITE" id="PS50297">
    <property type="entry name" value="ANK_REP_REGION"/>
    <property type="match status" value="2"/>
</dbReference>
<dbReference type="PROSITE" id="PS50088">
    <property type="entry name" value="ANK_REPEAT"/>
    <property type="match status" value="4"/>
</dbReference>
<dbReference type="Proteomes" id="UP001201812">
    <property type="component" value="Unassembled WGS sequence"/>
</dbReference>
<dbReference type="PANTHER" id="PTHR24161">
    <property type="entry name" value="ANK_REP_REGION DOMAIN-CONTAINING PROTEIN-RELATED"/>
    <property type="match status" value="1"/>
</dbReference>
<name>A0AAD4RBY9_9BILA</name>
<dbReference type="EMBL" id="JAKKPZ010000002">
    <property type="protein sequence ID" value="KAI1725462.1"/>
    <property type="molecule type" value="Genomic_DNA"/>
</dbReference>
<dbReference type="Pfam" id="PF12796">
    <property type="entry name" value="Ank_2"/>
    <property type="match status" value="2"/>
</dbReference>
<sequence length="574" mass="64857">METTLHSSNSVIQSPANLSRNGSMVNAETHSMEARQAAQFGDLDRLRQLLDSGEATPTSVDSDDCSLLHWAAINNRIEIAKLLIERKCNVNAIGGVLASTPLHWAARHGHSKMVSLLVRSGADWSLRDVEGFTALHISVQFGCTPVAAYLVAMGQSPDELDVTRMTPAIWAAYKVYGIDPLKMLATLGADLERSDGTYGNTPLHWAVVQGNHTAINTLIKLNADLMALNKEKETPLDIARRKNDLLAIRRLELAARERGILKSTWRQKLREDKRIVNNLIFSLPFLVILCAGLIFNSALDYFIKGELLTVICLSVSLTYATKERREHGIRTLLLGMALASKFFISIAWLTFLQPVVPWFMQIAFFILLITLPFLFYWIWTSDPGYINVTHKERCAMIIEMTEQPNFKGNFCSTCLLIRPSRSKHCQVCDRCVLRFDHHCPWVNNCIGIQNHRAFVLYLAFLNIASGLTFVGCMIYWRDVCGEISHINIVYCKPWVTMLQMFSLFYFMWVGAMLCIQAYQIFNAMTTNERINSHRYAHFHFGGSKMNIRSPFTQGCCANTRNFCCSSELRTNSAA</sequence>
<dbReference type="PANTHER" id="PTHR24161:SF85">
    <property type="entry name" value="PALMITOYLTRANSFERASE HIP14"/>
    <property type="match status" value="1"/>
</dbReference>
<comment type="caution">
    <text evidence="11">The sequence shown here is derived from an EMBL/GenBank/DDBJ whole genome shotgun (WGS) entry which is preliminary data.</text>
</comment>
<keyword evidence="8" id="KW-0012">Acyltransferase</keyword>
<keyword evidence="5 7" id="KW-0040">ANK repeat</keyword>
<accession>A0AAD4RBY9</accession>
<comment type="catalytic activity">
    <reaction evidence="8">
        <text>L-cysteinyl-[protein] + hexadecanoyl-CoA = S-hexadecanoyl-L-cysteinyl-[protein] + CoA</text>
        <dbReference type="Rhea" id="RHEA:36683"/>
        <dbReference type="Rhea" id="RHEA-COMP:10131"/>
        <dbReference type="Rhea" id="RHEA-COMP:11032"/>
        <dbReference type="ChEBI" id="CHEBI:29950"/>
        <dbReference type="ChEBI" id="CHEBI:57287"/>
        <dbReference type="ChEBI" id="CHEBI:57379"/>
        <dbReference type="ChEBI" id="CHEBI:74151"/>
        <dbReference type="EC" id="2.3.1.225"/>
    </reaction>
</comment>
<keyword evidence="3" id="KW-0677">Repeat</keyword>
<dbReference type="InterPro" id="IPR036770">
    <property type="entry name" value="Ankyrin_rpt-contain_sf"/>
</dbReference>
<evidence type="ECO:0000313" key="11">
    <source>
        <dbReference type="EMBL" id="KAI1725462.1"/>
    </source>
</evidence>
<keyword evidence="6 8" id="KW-0472">Membrane</keyword>
<evidence type="ECO:0000313" key="12">
    <source>
        <dbReference type="Proteomes" id="UP001201812"/>
    </source>
</evidence>
<dbReference type="SUPFAM" id="SSF48403">
    <property type="entry name" value="Ankyrin repeat"/>
    <property type="match status" value="1"/>
</dbReference>
<dbReference type="Pfam" id="PF00023">
    <property type="entry name" value="Ank"/>
    <property type="match status" value="1"/>
</dbReference>
<keyword evidence="4 8" id="KW-1133">Transmembrane helix</keyword>
<evidence type="ECO:0000256" key="6">
    <source>
        <dbReference type="ARBA" id="ARBA00023136"/>
    </source>
</evidence>
<feature type="transmembrane region" description="Helical" evidence="8">
    <location>
        <begin position="275"/>
        <end position="295"/>
    </location>
</feature>
<feature type="transmembrane region" description="Helical" evidence="8">
    <location>
        <begin position="332"/>
        <end position="352"/>
    </location>
</feature>
<dbReference type="SMART" id="SM00248">
    <property type="entry name" value="ANK"/>
    <property type="match status" value="5"/>
</dbReference>
<dbReference type="InterPro" id="IPR001594">
    <property type="entry name" value="Palmitoyltrfase_DHHC"/>
</dbReference>
<evidence type="ECO:0000259" key="10">
    <source>
        <dbReference type="Pfam" id="PF01529"/>
    </source>
</evidence>
<dbReference type="Gene3D" id="1.25.40.20">
    <property type="entry name" value="Ankyrin repeat-containing domain"/>
    <property type="match status" value="1"/>
</dbReference>
<dbReference type="EC" id="2.3.1.225" evidence="8"/>
<protein>
    <recommendedName>
        <fullName evidence="8">Palmitoyltransferase</fullName>
        <ecNumber evidence="8">2.3.1.225</ecNumber>
    </recommendedName>
</protein>
<feature type="region of interest" description="Disordered" evidence="9">
    <location>
        <begin position="1"/>
        <end position="22"/>
    </location>
</feature>
<comment type="similarity">
    <text evidence="8">Belongs to the DHHC palmitoyltransferase family.</text>
</comment>
<dbReference type="GO" id="GO:0019706">
    <property type="term" value="F:protein-cysteine S-palmitoyltransferase activity"/>
    <property type="evidence" value="ECO:0007669"/>
    <property type="project" value="UniProtKB-EC"/>
</dbReference>
<organism evidence="11 12">
    <name type="scientific">Ditylenchus destructor</name>
    <dbReference type="NCBI Taxonomy" id="166010"/>
    <lineage>
        <taxon>Eukaryota</taxon>
        <taxon>Metazoa</taxon>
        <taxon>Ecdysozoa</taxon>
        <taxon>Nematoda</taxon>
        <taxon>Chromadorea</taxon>
        <taxon>Rhabditida</taxon>
        <taxon>Tylenchina</taxon>
        <taxon>Tylenchomorpha</taxon>
        <taxon>Sphaerularioidea</taxon>
        <taxon>Anguinidae</taxon>
        <taxon>Anguininae</taxon>
        <taxon>Ditylenchus</taxon>
    </lineage>
</organism>
<keyword evidence="2 8" id="KW-0812">Transmembrane</keyword>
<comment type="domain">
    <text evidence="8">The DHHC domain is required for palmitoyltransferase activity.</text>
</comment>
<dbReference type="GO" id="GO:0016020">
    <property type="term" value="C:membrane"/>
    <property type="evidence" value="ECO:0007669"/>
    <property type="project" value="UniProtKB-SubCell"/>
</dbReference>
<evidence type="ECO:0000256" key="3">
    <source>
        <dbReference type="ARBA" id="ARBA00022737"/>
    </source>
</evidence>
<dbReference type="AlphaFoldDB" id="A0AAD4RBY9"/>
<keyword evidence="12" id="KW-1185">Reference proteome</keyword>
<gene>
    <name evidence="11" type="ORF">DdX_02120</name>
</gene>
<dbReference type="Pfam" id="PF01529">
    <property type="entry name" value="DHHC"/>
    <property type="match status" value="1"/>
</dbReference>
<evidence type="ECO:0000256" key="2">
    <source>
        <dbReference type="ARBA" id="ARBA00022692"/>
    </source>
</evidence>
<dbReference type="InterPro" id="IPR002110">
    <property type="entry name" value="Ankyrin_rpt"/>
</dbReference>
<evidence type="ECO:0000256" key="1">
    <source>
        <dbReference type="ARBA" id="ARBA00004141"/>
    </source>
</evidence>
<feature type="transmembrane region" description="Helical" evidence="8">
    <location>
        <begin position="358"/>
        <end position="379"/>
    </location>
</feature>
<comment type="subcellular location">
    <subcellularLocation>
        <location evidence="1">Membrane</location>
        <topology evidence="1">Multi-pass membrane protein</topology>
    </subcellularLocation>
</comment>
<evidence type="ECO:0000256" key="4">
    <source>
        <dbReference type="ARBA" id="ARBA00022989"/>
    </source>
</evidence>
<feature type="transmembrane region" description="Helical" evidence="8">
    <location>
        <begin position="454"/>
        <end position="476"/>
    </location>
</feature>
<feature type="repeat" description="ANK" evidence="7">
    <location>
        <begin position="97"/>
        <end position="129"/>
    </location>
</feature>
<keyword evidence="8" id="KW-0808">Transferase</keyword>
<evidence type="ECO:0000256" key="8">
    <source>
        <dbReference type="RuleBase" id="RU079119"/>
    </source>
</evidence>
<feature type="transmembrane region" description="Helical" evidence="8">
    <location>
        <begin position="301"/>
        <end position="320"/>
    </location>
</feature>
<evidence type="ECO:0000256" key="7">
    <source>
        <dbReference type="PROSITE-ProRule" id="PRU00023"/>
    </source>
</evidence>
<evidence type="ECO:0000256" key="9">
    <source>
        <dbReference type="SAM" id="MobiDB-lite"/>
    </source>
</evidence>
<evidence type="ECO:0000256" key="5">
    <source>
        <dbReference type="ARBA" id="ARBA00023043"/>
    </source>
</evidence>
<dbReference type="PROSITE" id="PS50216">
    <property type="entry name" value="DHHC"/>
    <property type="match status" value="1"/>
</dbReference>
<feature type="repeat" description="ANK" evidence="7">
    <location>
        <begin position="198"/>
        <end position="230"/>
    </location>
</feature>